<feature type="transmembrane region" description="Helical" evidence="1">
    <location>
        <begin position="67"/>
        <end position="86"/>
    </location>
</feature>
<keyword evidence="1" id="KW-0812">Transmembrane</keyword>
<dbReference type="EMBL" id="JADBGI010000006">
    <property type="protein sequence ID" value="MBE2998747.1"/>
    <property type="molecule type" value="Genomic_DNA"/>
</dbReference>
<keyword evidence="1" id="KW-1133">Transmembrane helix</keyword>
<comment type="caution">
    <text evidence="2">The sequence shown here is derived from an EMBL/GenBank/DDBJ whole genome shotgun (WGS) entry which is preliminary data.</text>
</comment>
<reference evidence="2 3" key="1">
    <citation type="submission" date="2020-09" db="EMBL/GenBank/DDBJ databases">
        <title>Diversity and distribution of actinomycetes associated with coral in the coast of Hainan.</title>
        <authorList>
            <person name="Li F."/>
        </authorList>
    </citation>
    <scope>NUCLEOTIDE SEQUENCE [LARGE SCALE GENOMIC DNA]</scope>
    <source>
        <strain evidence="2 3">HNM0947</strain>
    </source>
</reference>
<dbReference type="Proteomes" id="UP000806528">
    <property type="component" value="Unassembled WGS sequence"/>
</dbReference>
<name>A0ABR9P4I0_9ACTN</name>
<keyword evidence="1" id="KW-0472">Membrane</keyword>
<organism evidence="2 3">
    <name type="scientific">Nocardiopsis coralli</name>
    <dbReference type="NCBI Taxonomy" id="2772213"/>
    <lineage>
        <taxon>Bacteria</taxon>
        <taxon>Bacillati</taxon>
        <taxon>Actinomycetota</taxon>
        <taxon>Actinomycetes</taxon>
        <taxon>Streptosporangiales</taxon>
        <taxon>Nocardiopsidaceae</taxon>
        <taxon>Nocardiopsis</taxon>
    </lineage>
</organism>
<feature type="transmembrane region" description="Helical" evidence="1">
    <location>
        <begin position="6"/>
        <end position="24"/>
    </location>
</feature>
<evidence type="ECO:0000313" key="2">
    <source>
        <dbReference type="EMBL" id="MBE2998747.1"/>
    </source>
</evidence>
<dbReference type="RefSeq" id="WP_193121389.1">
    <property type="nucleotide sequence ID" value="NZ_JADBGI010000006.1"/>
</dbReference>
<evidence type="ECO:0000313" key="3">
    <source>
        <dbReference type="Proteomes" id="UP000806528"/>
    </source>
</evidence>
<evidence type="ECO:0000256" key="1">
    <source>
        <dbReference type="SAM" id="Phobius"/>
    </source>
</evidence>
<proteinExistence type="predicted"/>
<feature type="transmembrane region" description="Helical" evidence="1">
    <location>
        <begin position="44"/>
        <end position="61"/>
    </location>
</feature>
<keyword evidence="3" id="KW-1185">Reference proteome</keyword>
<dbReference type="Pfam" id="PF10724">
    <property type="entry name" value="DUF2516"/>
    <property type="match status" value="1"/>
</dbReference>
<dbReference type="InterPro" id="IPR019662">
    <property type="entry name" value="DUF2516"/>
</dbReference>
<accession>A0ABR9P4I0</accession>
<gene>
    <name evidence="2" type="ORF">IDM40_08535</name>
</gene>
<protein>
    <submittedName>
        <fullName evidence="2">DUF2516 family protein</fullName>
    </submittedName>
</protein>
<sequence length="101" mass="10811">MILVGLIWFAIYLATFVASLYALVEAVRTPAAAFEVMDKQTKKLWVILTGAATALSGLAVFSGRGVLVIACLVVTLIYLLDVRPAVKGVDNGRNNGPYGPW</sequence>